<evidence type="ECO:0000256" key="1">
    <source>
        <dbReference type="SAM" id="MobiDB-lite"/>
    </source>
</evidence>
<gene>
    <name evidence="3" type="ORF">GCM10007276_11540</name>
</gene>
<keyword evidence="4" id="KW-1185">Reference proteome</keyword>
<feature type="domain" description="Surface antigen" evidence="2">
    <location>
        <begin position="65"/>
        <end position="148"/>
    </location>
</feature>
<accession>A0A8J2VL82</accession>
<feature type="compositionally biased region" description="Polar residues" evidence="1">
    <location>
        <begin position="26"/>
        <end position="35"/>
    </location>
</feature>
<name>A0A8J2VL82_9RHOB</name>
<evidence type="ECO:0000313" key="4">
    <source>
        <dbReference type="Proteomes" id="UP000602745"/>
    </source>
</evidence>
<proteinExistence type="predicted"/>
<dbReference type="Pfam" id="PF16998">
    <property type="entry name" value="17kDa_Anti_2"/>
    <property type="match status" value="1"/>
</dbReference>
<protein>
    <recommendedName>
        <fullName evidence="2">Surface antigen domain-containing protein</fullName>
    </recommendedName>
</protein>
<dbReference type="Proteomes" id="UP000602745">
    <property type="component" value="Unassembled WGS sequence"/>
</dbReference>
<dbReference type="EMBL" id="BMCP01000001">
    <property type="protein sequence ID" value="GGE35775.1"/>
    <property type="molecule type" value="Genomic_DNA"/>
</dbReference>
<sequence>MSFKVFGDDEASEPVTTASIPPAQSAPVQPVTSTPLASPAAIETAPTITASPVMMPGAASIGLTPSDWLYARGALGLALTGAIDGPPVLWANPETGSRGSFRPASPMEARDGLMCRRFFATRISSSQEDTVEGKACQTPGGQWDVAEVQSPTATAAL</sequence>
<comment type="caution">
    <text evidence="3">The sequence shown here is derived from an EMBL/GenBank/DDBJ whole genome shotgun (WGS) entry which is preliminary data.</text>
</comment>
<evidence type="ECO:0000313" key="3">
    <source>
        <dbReference type="EMBL" id="GGE35775.1"/>
    </source>
</evidence>
<dbReference type="AlphaFoldDB" id="A0A8J2VL82"/>
<feature type="region of interest" description="Disordered" evidence="1">
    <location>
        <begin position="1"/>
        <end position="35"/>
    </location>
</feature>
<evidence type="ECO:0000259" key="2">
    <source>
        <dbReference type="Pfam" id="PF16998"/>
    </source>
</evidence>
<reference evidence="3" key="1">
    <citation type="journal article" date="2014" name="Int. J. Syst. Evol. Microbiol.">
        <title>Complete genome sequence of Corynebacterium casei LMG S-19264T (=DSM 44701T), isolated from a smear-ripened cheese.</title>
        <authorList>
            <consortium name="US DOE Joint Genome Institute (JGI-PGF)"/>
            <person name="Walter F."/>
            <person name="Albersmeier A."/>
            <person name="Kalinowski J."/>
            <person name="Ruckert C."/>
        </authorList>
    </citation>
    <scope>NUCLEOTIDE SEQUENCE</scope>
    <source>
        <strain evidence="3">CCM 7684</strain>
    </source>
</reference>
<dbReference type="RefSeq" id="WP_188408705.1">
    <property type="nucleotide sequence ID" value="NZ_BMCP01000001.1"/>
</dbReference>
<reference evidence="3" key="2">
    <citation type="submission" date="2020-09" db="EMBL/GenBank/DDBJ databases">
        <authorList>
            <person name="Sun Q."/>
            <person name="Sedlacek I."/>
        </authorList>
    </citation>
    <scope>NUCLEOTIDE SEQUENCE</scope>
    <source>
        <strain evidence="3">CCM 7684</strain>
    </source>
</reference>
<dbReference type="InterPro" id="IPR032635">
    <property type="entry name" value="Anti_2"/>
</dbReference>
<organism evidence="3 4">
    <name type="scientific">Agaricicola taiwanensis</name>
    <dbReference type="NCBI Taxonomy" id="591372"/>
    <lineage>
        <taxon>Bacteria</taxon>
        <taxon>Pseudomonadati</taxon>
        <taxon>Pseudomonadota</taxon>
        <taxon>Alphaproteobacteria</taxon>
        <taxon>Rhodobacterales</taxon>
        <taxon>Paracoccaceae</taxon>
        <taxon>Agaricicola</taxon>
    </lineage>
</organism>